<dbReference type="GO" id="GO:0034704">
    <property type="term" value="C:calcium channel complex"/>
    <property type="evidence" value="ECO:0007669"/>
    <property type="project" value="TreeGrafter"/>
</dbReference>
<protein>
    <recommendedName>
        <fullName evidence="1">Ryanodine receptor junctional solenoid domain-containing protein</fullName>
    </recommendedName>
</protein>
<dbReference type="GO" id="GO:0006941">
    <property type="term" value="P:striated muscle contraction"/>
    <property type="evidence" value="ECO:0007669"/>
    <property type="project" value="TreeGrafter"/>
</dbReference>
<dbReference type="GO" id="GO:0005790">
    <property type="term" value="C:smooth endoplasmic reticulum"/>
    <property type="evidence" value="ECO:0007669"/>
    <property type="project" value="TreeGrafter"/>
</dbReference>
<feature type="non-terminal residue" evidence="2">
    <location>
        <position position="1"/>
    </location>
</feature>
<reference evidence="2" key="1">
    <citation type="submission" date="2021-02" db="EMBL/GenBank/DDBJ databases">
        <authorList>
            <person name="Nowell W R."/>
        </authorList>
    </citation>
    <scope>NUCLEOTIDE SEQUENCE</scope>
</reference>
<evidence type="ECO:0000313" key="2">
    <source>
        <dbReference type="EMBL" id="CAF4550814.1"/>
    </source>
</evidence>
<evidence type="ECO:0000313" key="3">
    <source>
        <dbReference type="Proteomes" id="UP000682733"/>
    </source>
</evidence>
<dbReference type="AlphaFoldDB" id="A0A8S2YCV8"/>
<organism evidence="2 3">
    <name type="scientific">Didymodactylos carnosus</name>
    <dbReference type="NCBI Taxonomy" id="1234261"/>
    <lineage>
        <taxon>Eukaryota</taxon>
        <taxon>Metazoa</taxon>
        <taxon>Spiralia</taxon>
        <taxon>Gnathifera</taxon>
        <taxon>Rotifera</taxon>
        <taxon>Eurotatoria</taxon>
        <taxon>Bdelloidea</taxon>
        <taxon>Philodinida</taxon>
        <taxon>Philodinidae</taxon>
        <taxon>Didymodactylos</taxon>
    </lineage>
</organism>
<evidence type="ECO:0000259" key="1">
    <source>
        <dbReference type="Pfam" id="PF21119"/>
    </source>
</evidence>
<proteinExistence type="predicted"/>
<dbReference type="InterPro" id="IPR048581">
    <property type="entry name" value="RYDR_Jsol"/>
</dbReference>
<dbReference type="PANTHER" id="PTHR46399">
    <property type="entry name" value="B30.2/SPRY DOMAIN-CONTAINING PROTEIN"/>
    <property type="match status" value="1"/>
</dbReference>
<feature type="domain" description="Ryanodine receptor junctional solenoid" evidence="1">
    <location>
        <begin position="42"/>
        <end position="91"/>
    </location>
</feature>
<dbReference type="PANTHER" id="PTHR46399:SF8">
    <property type="entry name" value="B30.2_SPRY DOMAIN-CONTAINING PROTEIN"/>
    <property type="match status" value="1"/>
</dbReference>
<dbReference type="Pfam" id="PF21119">
    <property type="entry name" value="RYDR_Jsol"/>
    <property type="match status" value="1"/>
</dbReference>
<gene>
    <name evidence="2" type="ORF">TMI583_LOCUS49648</name>
</gene>
<comment type="caution">
    <text evidence="2">The sequence shown here is derived from an EMBL/GenBank/DDBJ whole genome shotgun (WGS) entry which is preliminary data.</text>
</comment>
<dbReference type="GO" id="GO:0030018">
    <property type="term" value="C:Z disc"/>
    <property type="evidence" value="ECO:0007669"/>
    <property type="project" value="TreeGrafter"/>
</dbReference>
<dbReference type="Proteomes" id="UP000682733">
    <property type="component" value="Unassembled WGS sequence"/>
</dbReference>
<dbReference type="GO" id="GO:0033017">
    <property type="term" value="C:sarcoplasmic reticulum membrane"/>
    <property type="evidence" value="ECO:0007669"/>
    <property type="project" value="TreeGrafter"/>
</dbReference>
<dbReference type="InterPro" id="IPR015925">
    <property type="entry name" value="Ryanodine_IP3_receptor"/>
</dbReference>
<sequence>TNSDIDPLALINQIDPNLSLSLFERLLKIIIQRAMREKTNPNMLTNMTKELTSKRGKTLCEVIKATIIKWGYATHINDPYLIREMFKLLYRQYDGIGEVS</sequence>
<dbReference type="GO" id="GO:0042383">
    <property type="term" value="C:sarcolemma"/>
    <property type="evidence" value="ECO:0007669"/>
    <property type="project" value="TreeGrafter"/>
</dbReference>
<accession>A0A8S2YCV8</accession>
<name>A0A8S2YCV8_9BILA</name>
<dbReference type="EMBL" id="CAJOBA010110150">
    <property type="protein sequence ID" value="CAF4550814.1"/>
    <property type="molecule type" value="Genomic_DNA"/>
</dbReference>
<dbReference type="GO" id="GO:0014808">
    <property type="term" value="P:release of sequestered calcium ion into cytosol by sarcoplasmic reticulum"/>
    <property type="evidence" value="ECO:0007669"/>
    <property type="project" value="TreeGrafter"/>
</dbReference>
<dbReference type="GO" id="GO:0005219">
    <property type="term" value="F:ryanodine-sensitive calcium-release channel activity"/>
    <property type="evidence" value="ECO:0007669"/>
    <property type="project" value="TreeGrafter"/>
</dbReference>